<organism evidence="2 3">
    <name type="scientific">Prorocentrum cordatum</name>
    <dbReference type="NCBI Taxonomy" id="2364126"/>
    <lineage>
        <taxon>Eukaryota</taxon>
        <taxon>Sar</taxon>
        <taxon>Alveolata</taxon>
        <taxon>Dinophyceae</taxon>
        <taxon>Prorocentrales</taxon>
        <taxon>Prorocentraceae</taxon>
        <taxon>Prorocentrum</taxon>
    </lineage>
</organism>
<feature type="region of interest" description="Disordered" evidence="1">
    <location>
        <begin position="184"/>
        <end position="223"/>
    </location>
</feature>
<evidence type="ECO:0000256" key="1">
    <source>
        <dbReference type="SAM" id="MobiDB-lite"/>
    </source>
</evidence>
<feature type="region of interest" description="Disordered" evidence="1">
    <location>
        <begin position="342"/>
        <end position="363"/>
    </location>
</feature>
<reference evidence="2" key="1">
    <citation type="submission" date="2023-10" db="EMBL/GenBank/DDBJ databases">
        <authorList>
            <person name="Chen Y."/>
            <person name="Shah S."/>
            <person name="Dougan E. K."/>
            <person name="Thang M."/>
            <person name="Chan C."/>
        </authorList>
    </citation>
    <scope>NUCLEOTIDE SEQUENCE [LARGE SCALE GENOMIC DNA]</scope>
</reference>
<feature type="compositionally biased region" description="Pro residues" evidence="1">
    <location>
        <begin position="1388"/>
        <end position="1400"/>
    </location>
</feature>
<evidence type="ECO:0000313" key="2">
    <source>
        <dbReference type="EMBL" id="CAK0814159.1"/>
    </source>
</evidence>
<accession>A0ABN9R5S3</accession>
<dbReference type="EMBL" id="CAUYUJ010005558">
    <property type="protein sequence ID" value="CAK0814159.1"/>
    <property type="molecule type" value="Genomic_DNA"/>
</dbReference>
<name>A0ABN9R5S3_9DINO</name>
<keyword evidence="3" id="KW-1185">Reference proteome</keyword>
<feature type="region of interest" description="Disordered" evidence="1">
    <location>
        <begin position="810"/>
        <end position="862"/>
    </location>
</feature>
<dbReference type="Proteomes" id="UP001189429">
    <property type="component" value="Unassembled WGS sequence"/>
</dbReference>
<evidence type="ECO:0000313" key="3">
    <source>
        <dbReference type="Proteomes" id="UP001189429"/>
    </source>
</evidence>
<feature type="region of interest" description="Disordered" evidence="1">
    <location>
        <begin position="1089"/>
        <end position="1120"/>
    </location>
</feature>
<sequence>MYLDVVRPGDVPRGAVQYPKAFDRALAADDIPRAVPTLAHAAVGSCMPVPFNKLHPAERAEVEGSRPREHYPELRRARDLSLNVRDIEGAQPKKMGHYVRYNRRGEEINPVQPYYATLPSENAAALEPPAPASGRLCSMDASDVAGARPAPALPPRAAVTDVMRCEAEFRSKARAAAMRVEAGCEPPPGASLHSLQRPATPGRAARPGGRNPQEPTYSVALPAGGKESTSLACTFSEEDSETPAMAYQLLGLVEGSQPRQRARNLTKPMFGLEEEGLKVRDIEGAQAIRRVGTQPMSIYGPESNKEKSRSLATTDIPGAQAGTLKRGPQAWLSDEAFSPLSLPTPVLEEAGSPARAGEDGCSQEDWLEAAEEPPAEGGGQLVALEPLAAVLPPEQLPVAAPPLEQQKAATIDQTDAIGKVASVMVRRVYPDTQQPIGLESATRLAERLGIFASRLREKVYAVGHAAWRTGQRHAAAIVPRLLAVCRASRGPEAAGGPPTDAVIFFRKRKYDGTRIRVTTQVAQHYDADTIVERCAGTRELFVIKAGFSVVLRKRFADSDDFVHIIGSTPTHINVLETPSAEIINACLRRQLDQSYDKLANERIPRQVDVIGCDAAGSNLKNERIMAAQHPLRAQIIVLCRAHSKKKVAEQGYSVLRPTDSNMIRCQLSLSSEHLIAVRHNARLLRDEQVVVHVGSCSAEATAHRERVFDLYFSDTADASLQSRAAVCRRLYNGDIRKTGVIEHYCKGCCQSRDHTVFLMRRYGVAALFGPVDVLNRSNWTSKMKSHRCIGLPAAVHGLLQAAFLRGVPEPPQAKRRREQALQARAQAEALAAAGHEGGPEPLGPLQGPGRDPDADGDGADEVSAWREEQDVRIVSTRSWMSSGRVADDMYIASRMVSLTDAYLLKQLATSGVSVERLQQLKVSRGEARTYQAWLAHEDADARSLFKDVLDAIFDSSIWASVQHRSEGAALTIYRLMSRMGASAYHLVFRKNLCWPMKLFSALRDPEILNELGRTEPCLLDSYTENFLNFYGDAAGSATAMAELKGALVLIDTDTADVERLHSVNQRHARFRVWTHVETVEEMSAHFAAHSAGDMGPAPTRHDRGRASCKPEAPRPRRRPERGRCGLRFWMWRSFVHVNVAACLRLGSRHLSKNGLETMLFLMRAAASSLHSQRRPQLVSDDTVLAISADDKTSTAQMASAWEAMHQTLTADSCLPCDPKIPIVRRKCYEAEMCIHKGDGLELAKFEAHIRSAFTRWRHDDRKQTKAMLTKGEVVLRFTFVTVRAPIEDLPDVELFSDGPLPAAGVDHAQAVGVEAADASLLADPGGRAREAFCRPTYAFEPIGFAIEFGVVEFDVAELFFELGLRGRRLEAAIESAIGVAFGGDDGPPVQPSADPPPPDGLPAVGDDAAPPPDPVAPALVPRGVGKIPAALVWRYKSGVIRYYDTTKVMVAQCFVPSHQVEPGCYLARSVRPSVASKAKGRCLGLLCSWLEVVEAHAITRWDHVHSWKPPWEDRRRARREAMGLGLDLVAAFASKERDGNDGDRDGEPVGFP</sequence>
<feature type="region of interest" description="Disordered" evidence="1">
    <location>
        <begin position="1384"/>
        <end position="1417"/>
    </location>
</feature>
<protein>
    <submittedName>
        <fullName evidence="2">Uncharacterized protein</fullName>
    </submittedName>
</protein>
<feature type="compositionally biased region" description="Low complexity" evidence="1">
    <location>
        <begin position="820"/>
        <end position="834"/>
    </location>
</feature>
<gene>
    <name evidence="2" type="ORF">PCOR1329_LOCUS17841</name>
</gene>
<proteinExistence type="predicted"/>
<dbReference type="PANTHER" id="PTHR38130:SF1">
    <property type="entry name" value="EF-HAND DOMAIN-CONTAINING PROTEIN"/>
    <property type="match status" value="1"/>
</dbReference>
<dbReference type="PANTHER" id="PTHR38130">
    <property type="entry name" value="EF-HAND DOMAIN-CONTAINING PROTEIN"/>
    <property type="match status" value="1"/>
</dbReference>
<comment type="caution">
    <text evidence="2">The sequence shown here is derived from an EMBL/GenBank/DDBJ whole genome shotgun (WGS) entry which is preliminary data.</text>
</comment>